<organism evidence="4 5">
    <name type="scientific">Syntrophobotulus glycolicus (strain DSM 8271 / FlGlyR)</name>
    <dbReference type="NCBI Taxonomy" id="645991"/>
    <lineage>
        <taxon>Bacteria</taxon>
        <taxon>Bacillati</taxon>
        <taxon>Bacillota</taxon>
        <taxon>Clostridia</taxon>
        <taxon>Eubacteriales</taxon>
        <taxon>Desulfitobacteriaceae</taxon>
        <taxon>Syntrophobotulus</taxon>
    </lineage>
</organism>
<keyword evidence="1" id="KW-0479">Metal-binding</keyword>
<reference evidence="4 5" key="1">
    <citation type="journal article" date="2011" name="Stand. Genomic Sci.">
        <title>Complete genome sequence of Syntrophobotulus glycolicus type strain (FlGlyR).</title>
        <authorList>
            <person name="Han C."/>
            <person name="Mwirichia R."/>
            <person name="Chertkov O."/>
            <person name="Held B."/>
            <person name="Lapidus A."/>
            <person name="Nolan M."/>
            <person name="Lucas S."/>
            <person name="Hammon N."/>
            <person name="Deshpande S."/>
            <person name="Cheng J.F."/>
            <person name="Tapia R."/>
            <person name="Goodwin L."/>
            <person name="Pitluck S."/>
            <person name="Huntemann M."/>
            <person name="Liolios K."/>
            <person name="Ivanova N."/>
            <person name="Pagani I."/>
            <person name="Mavromatis K."/>
            <person name="Ovchinikova G."/>
            <person name="Pati A."/>
            <person name="Chen A."/>
            <person name="Palaniappan K."/>
            <person name="Land M."/>
            <person name="Hauser L."/>
            <person name="Brambilla E.M."/>
            <person name="Rohde M."/>
            <person name="Spring S."/>
            <person name="Sikorski J."/>
            <person name="Goker M."/>
            <person name="Woyke T."/>
            <person name="Bristow J."/>
            <person name="Eisen J.A."/>
            <person name="Markowitz V."/>
            <person name="Hugenholtz P."/>
            <person name="Kyrpides N.C."/>
            <person name="Klenk H.P."/>
            <person name="Detter J.C."/>
        </authorList>
    </citation>
    <scope>NUCLEOTIDE SEQUENCE [LARGE SCALE GENOMIC DNA]</scope>
    <source>
        <strain evidence="5">DSM 8271 / FlGlyR</strain>
    </source>
</reference>
<evidence type="ECO:0000256" key="1">
    <source>
        <dbReference type="ARBA" id="ARBA00022723"/>
    </source>
</evidence>
<dbReference type="InterPro" id="IPR006674">
    <property type="entry name" value="HD_domain"/>
</dbReference>
<dbReference type="PANTHER" id="PTHR11845">
    <property type="entry name" value="5'-DEOXYNUCLEOTIDASE HDDC2"/>
    <property type="match status" value="1"/>
</dbReference>
<dbReference type="EMBL" id="CP002547">
    <property type="protein sequence ID" value="ADY55295.1"/>
    <property type="molecule type" value="Genomic_DNA"/>
</dbReference>
<dbReference type="KEGG" id="sgy:Sgly_0953"/>
<gene>
    <name evidence="4" type="ordered locus">Sgly_0953</name>
</gene>
<evidence type="ECO:0000256" key="2">
    <source>
        <dbReference type="ARBA" id="ARBA00022801"/>
    </source>
</evidence>
<dbReference type="InterPro" id="IPR039356">
    <property type="entry name" value="YfbR/HDDC2"/>
</dbReference>
<reference evidence="5" key="2">
    <citation type="submission" date="2011-02" db="EMBL/GenBank/DDBJ databases">
        <title>The complete genome of Syntrophobotulus glycolicus DSM 8271.</title>
        <authorList>
            <person name="Lucas S."/>
            <person name="Copeland A."/>
            <person name="Lapidus A."/>
            <person name="Bruce D."/>
            <person name="Goodwin L."/>
            <person name="Pitluck S."/>
            <person name="Kyrpides N."/>
            <person name="Mavromatis K."/>
            <person name="Pagani I."/>
            <person name="Ivanova N."/>
            <person name="Mikhailova N."/>
            <person name="Chertkov O."/>
            <person name="Held B."/>
            <person name="Detter J.C."/>
            <person name="Tapia R."/>
            <person name="Han C."/>
            <person name="Land M."/>
            <person name="Hauser L."/>
            <person name="Markowitz V."/>
            <person name="Cheng J.-F."/>
            <person name="Hugenholtz P."/>
            <person name="Woyke T."/>
            <person name="Wu D."/>
            <person name="Spring S."/>
            <person name="Schroeder M."/>
            <person name="Brambilla E."/>
            <person name="Klenk H.-P."/>
            <person name="Eisen J.A."/>
        </authorList>
    </citation>
    <scope>NUCLEOTIDE SEQUENCE [LARGE SCALE GENOMIC DNA]</scope>
    <source>
        <strain evidence="5">DSM 8271 / FlGlyR</strain>
    </source>
</reference>
<dbReference type="Gene3D" id="1.10.3210.10">
    <property type="entry name" value="Hypothetical protein af1432"/>
    <property type="match status" value="1"/>
</dbReference>
<dbReference type="HOGENOM" id="CLU_039453_5_1_9"/>
<evidence type="ECO:0000259" key="3">
    <source>
        <dbReference type="Pfam" id="PF13023"/>
    </source>
</evidence>
<accession>F0T2H7</accession>
<sequence>MNPQRFHQQIEFLAEIDKVKRIDRNTVLMDASRKENDAEHSWHMAVAVMLLLEYFDEKALNLGKVFKMVLLHDIVEIDAGDVFAYGNADYSEKAEREKKAAKRIFGLLPQEQCKEFLSIWNEYEECVSGEAKFAQALDSFMPILHNYRTKGLQWRKLGVTSDKVLARNRCYPQSRP</sequence>
<feature type="domain" description="HD" evidence="3">
    <location>
        <begin position="16"/>
        <end position="167"/>
    </location>
</feature>
<proteinExistence type="predicted"/>
<protein>
    <submittedName>
        <fullName evidence="4">Metal dependent phosphohydrolase</fullName>
    </submittedName>
</protein>
<dbReference type="GO" id="GO:0046872">
    <property type="term" value="F:metal ion binding"/>
    <property type="evidence" value="ECO:0007669"/>
    <property type="project" value="UniProtKB-KW"/>
</dbReference>
<name>F0T2H7_SYNGF</name>
<dbReference type="Pfam" id="PF13023">
    <property type="entry name" value="HD_3"/>
    <property type="match status" value="1"/>
</dbReference>
<dbReference type="PANTHER" id="PTHR11845:SF13">
    <property type="entry name" value="5'-DEOXYNUCLEOTIDASE HDDC2"/>
    <property type="match status" value="1"/>
</dbReference>
<evidence type="ECO:0000313" key="5">
    <source>
        <dbReference type="Proteomes" id="UP000007488"/>
    </source>
</evidence>
<evidence type="ECO:0000313" key="4">
    <source>
        <dbReference type="EMBL" id="ADY55295.1"/>
    </source>
</evidence>
<dbReference type="SUPFAM" id="SSF109604">
    <property type="entry name" value="HD-domain/PDEase-like"/>
    <property type="match status" value="1"/>
</dbReference>
<keyword evidence="5" id="KW-1185">Reference proteome</keyword>
<keyword evidence="2" id="KW-0378">Hydrolase</keyword>
<dbReference type="Proteomes" id="UP000007488">
    <property type="component" value="Chromosome"/>
</dbReference>
<dbReference type="STRING" id="645991.Sgly_0953"/>
<dbReference type="AlphaFoldDB" id="F0T2H7"/>
<dbReference type="eggNOG" id="COG1896">
    <property type="taxonomic scope" value="Bacteria"/>
</dbReference>
<dbReference type="GO" id="GO:0005737">
    <property type="term" value="C:cytoplasm"/>
    <property type="evidence" value="ECO:0007669"/>
    <property type="project" value="TreeGrafter"/>
</dbReference>
<dbReference type="GO" id="GO:0002953">
    <property type="term" value="F:5'-deoxynucleotidase activity"/>
    <property type="evidence" value="ECO:0007669"/>
    <property type="project" value="InterPro"/>
</dbReference>
<dbReference type="RefSeq" id="WP_013624166.1">
    <property type="nucleotide sequence ID" value="NC_015172.1"/>
</dbReference>